<organism evidence="11">
    <name type="scientific">uncultured organism</name>
    <dbReference type="NCBI Taxonomy" id="155900"/>
    <lineage>
        <taxon>unclassified sequences</taxon>
        <taxon>environmental samples</taxon>
    </lineage>
</organism>
<evidence type="ECO:0000256" key="2">
    <source>
        <dbReference type="ARBA" id="ARBA00022516"/>
    </source>
</evidence>
<dbReference type="CDD" id="cd08173">
    <property type="entry name" value="Gro1PDH"/>
    <property type="match status" value="1"/>
</dbReference>
<keyword evidence="8" id="KW-0443">Lipid metabolism</keyword>
<keyword evidence="5" id="KW-0521">NADP</keyword>
<dbReference type="EMBL" id="JX684080">
    <property type="protein sequence ID" value="AGF93035.1"/>
    <property type="molecule type" value="Genomic_DNA"/>
</dbReference>
<evidence type="ECO:0000256" key="4">
    <source>
        <dbReference type="ARBA" id="ARBA00022833"/>
    </source>
</evidence>
<evidence type="ECO:0000256" key="3">
    <source>
        <dbReference type="ARBA" id="ARBA00022723"/>
    </source>
</evidence>
<dbReference type="PANTHER" id="PTHR43616:SF5">
    <property type="entry name" value="GLYCEROL DEHYDROGENASE 1"/>
    <property type="match status" value="1"/>
</dbReference>
<accession>M1PPK9</accession>
<dbReference type="InterPro" id="IPR016205">
    <property type="entry name" value="Glycerol_DH"/>
</dbReference>
<keyword evidence="1" id="KW-0963">Cytoplasm</keyword>
<keyword evidence="7" id="KW-0520">NAD</keyword>
<keyword evidence="2" id="KW-0444">Lipid biosynthesis</keyword>
<dbReference type="HAMAP" id="MF_00497_A">
    <property type="entry name" value="G1P_dehydrogenase_A"/>
    <property type="match status" value="1"/>
</dbReference>
<sequence length="364" mass="39382">MDSDNSESKDHKKEEFDKFKNMQLPRNVVIGKESLEKIGGICKELKLSRNALIVCDPTTRKIAGDRVQEILEDTDYSTKIKEISKANQDTVDDVVEDSDEDFDFFLGVGGGRSIDVAKYSSHLLDIPFLSVPTASSHDGIASGRASIERDGDKISVPAQTPLAVVADTDIIANSPPRLTAAGCGDIISNSTAVLDWKLAKRLRAEPYSSYAANLSELTADLLIKNADSIKPGLQESAWLVVKALVSSSVAMSIAGTSRPASGSEHKFSHALDRLVDKPALHGEQCGVGTIIMMYLHGGDWKKIKNTLQAVGAPTTARGLELSEEEVINALVHAPEIRPERYTILGSRKMNRDAAREAARETGVI</sequence>
<dbReference type="Gene3D" id="1.20.1090.10">
    <property type="entry name" value="Dehydroquinate synthase-like - alpha domain"/>
    <property type="match status" value="1"/>
</dbReference>
<evidence type="ECO:0000256" key="7">
    <source>
        <dbReference type="ARBA" id="ARBA00023027"/>
    </source>
</evidence>
<keyword evidence="9" id="KW-0594">Phospholipid biosynthesis</keyword>
<dbReference type="Pfam" id="PF13685">
    <property type="entry name" value="Fe-ADH_2"/>
    <property type="match status" value="1"/>
</dbReference>
<evidence type="ECO:0000256" key="5">
    <source>
        <dbReference type="ARBA" id="ARBA00022857"/>
    </source>
</evidence>
<evidence type="ECO:0000256" key="8">
    <source>
        <dbReference type="ARBA" id="ARBA00023098"/>
    </source>
</evidence>
<dbReference type="InterPro" id="IPR023002">
    <property type="entry name" value="G1P_dehydrogenase_arc"/>
</dbReference>
<keyword evidence="4" id="KW-0862">Zinc</keyword>
<dbReference type="NCBIfam" id="NF002022">
    <property type="entry name" value="PRK00843.1"/>
    <property type="match status" value="1"/>
</dbReference>
<dbReference type="PANTHER" id="PTHR43616">
    <property type="entry name" value="GLYCEROL DEHYDROGENASE"/>
    <property type="match status" value="1"/>
</dbReference>
<dbReference type="GO" id="GO:0008654">
    <property type="term" value="P:phospholipid biosynthetic process"/>
    <property type="evidence" value="ECO:0007669"/>
    <property type="project" value="UniProtKB-KW"/>
</dbReference>
<dbReference type="AlphaFoldDB" id="M1PPK9"/>
<evidence type="ECO:0000256" key="10">
    <source>
        <dbReference type="ARBA" id="ARBA00023264"/>
    </source>
</evidence>
<gene>
    <name evidence="11" type="ORF">FLSS-8_0005</name>
</gene>
<name>M1PPK9_9ZZZZ</name>
<dbReference type="GO" id="GO:0046872">
    <property type="term" value="F:metal ion binding"/>
    <property type="evidence" value="ECO:0007669"/>
    <property type="project" value="UniProtKB-KW"/>
</dbReference>
<evidence type="ECO:0000313" key="11">
    <source>
        <dbReference type="EMBL" id="AGF93035.1"/>
    </source>
</evidence>
<dbReference type="InterPro" id="IPR032837">
    <property type="entry name" value="G1PDH"/>
</dbReference>
<reference evidence="11" key="1">
    <citation type="journal article" date="2013" name="Syst. Appl. Microbiol.">
        <title>New insights into the archaeal diversity of a hypersaline microbial mat obtained by a metagenomic approach.</title>
        <authorList>
            <person name="Lopez-Lopez A."/>
            <person name="Richter M."/>
            <person name="Pena A."/>
            <person name="Tamames J."/>
            <person name="Rossello-Mora R."/>
        </authorList>
    </citation>
    <scope>NUCLEOTIDE SEQUENCE</scope>
</reference>
<dbReference type="Gene3D" id="3.40.50.1970">
    <property type="match status" value="1"/>
</dbReference>
<dbReference type="GO" id="GO:0050492">
    <property type="term" value="F:glycerol-1-phosphate dehydrogenase [NAD(P)+] activity"/>
    <property type="evidence" value="ECO:0007669"/>
    <property type="project" value="InterPro"/>
</dbReference>
<proteinExistence type="inferred from homology"/>
<keyword evidence="3" id="KW-0479">Metal-binding</keyword>
<evidence type="ECO:0000256" key="6">
    <source>
        <dbReference type="ARBA" id="ARBA00023002"/>
    </source>
</evidence>
<keyword evidence="6" id="KW-0560">Oxidoreductase</keyword>
<dbReference type="PIRSF" id="PIRSF000112">
    <property type="entry name" value="Glycerol_dehydrogenase"/>
    <property type="match status" value="1"/>
</dbReference>
<evidence type="ECO:0000256" key="1">
    <source>
        <dbReference type="ARBA" id="ARBA00022490"/>
    </source>
</evidence>
<dbReference type="SUPFAM" id="SSF56796">
    <property type="entry name" value="Dehydroquinate synthase-like"/>
    <property type="match status" value="1"/>
</dbReference>
<evidence type="ECO:0000256" key="9">
    <source>
        <dbReference type="ARBA" id="ARBA00023209"/>
    </source>
</evidence>
<keyword evidence="10" id="KW-1208">Phospholipid metabolism</keyword>
<protein>
    <submittedName>
        <fullName evidence="11">NAD(P)-dependent glycerol-1-phosphate dehydrogenase</fullName>
    </submittedName>
</protein>